<dbReference type="STRING" id="265726.KY46_07485"/>
<sequence>MHVLEVNISFNSNQLQGNDEFKHDARKRKNSGQIFRLPAPGAPTTDPDSTREQQGISGSAFCLKSVPGTHEKMLRDTPDEKRDILTQP</sequence>
<dbReference type="Proteomes" id="UP000033633">
    <property type="component" value="Unassembled WGS sequence"/>
</dbReference>
<proteinExistence type="predicted"/>
<evidence type="ECO:0000256" key="1">
    <source>
        <dbReference type="SAM" id="MobiDB-lite"/>
    </source>
</evidence>
<feature type="region of interest" description="Disordered" evidence="1">
    <location>
        <begin position="24"/>
        <end position="55"/>
    </location>
</feature>
<accession>A0A0F5VE69</accession>
<feature type="region of interest" description="Disordered" evidence="1">
    <location>
        <begin position="68"/>
        <end position="88"/>
    </location>
</feature>
<feature type="compositionally biased region" description="Basic and acidic residues" evidence="1">
    <location>
        <begin position="69"/>
        <end position="88"/>
    </location>
</feature>
<dbReference type="RefSeq" id="WP_046220013.1">
    <property type="nucleotide sequence ID" value="NZ_JWYV01000004.1"/>
</dbReference>
<organism evidence="2 3">
    <name type="scientific">Photobacterium halotolerans</name>
    <dbReference type="NCBI Taxonomy" id="265726"/>
    <lineage>
        <taxon>Bacteria</taxon>
        <taxon>Pseudomonadati</taxon>
        <taxon>Pseudomonadota</taxon>
        <taxon>Gammaproteobacteria</taxon>
        <taxon>Vibrionales</taxon>
        <taxon>Vibrionaceae</taxon>
        <taxon>Photobacterium</taxon>
    </lineage>
</organism>
<reference evidence="2 3" key="1">
    <citation type="submission" date="2014-12" db="EMBL/GenBank/DDBJ databases">
        <title>Mercury Reductase activity and rhizosphere competence traits in the genome of root associated Photobacterium halotolerans MELD1.</title>
        <authorList>
            <person name="Mathew D.C."/>
            <person name="Huang C.-C."/>
        </authorList>
    </citation>
    <scope>NUCLEOTIDE SEQUENCE [LARGE SCALE GENOMIC DNA]</scope>
    <source>
        <strain evidence="2 3">MELD1</strain>
    </source>
</reference>
<keyword evidence="3" id="KW-1185">Reference proteome</keyword>
<comment type="caution">
    <text evidence="2">The sequence shown here is derived from an EMBL/GenBank/DDBJ whole genome shotgun (WGS) entry which is preliminary data.</text>
</comment>
<evidence type="ECO:0000313" key="2">
    <source>
        <dbReference type="EMBL" id="KKD00471.1"/>
    </source>
</evidence>
<evidence type="ECO:0000313" key="3">
    <source>
        <dbReference type="Proteomes" id="UP000033633"/>
    </source>
</evidence>
<dbReference type="AlphaFoldDB" id="A0A0F5VE69"/>
<name>A0A0F5VE69_9GAMM</name>
<dbReference type="EMBL" id="JWYV01000004">
    <property type="protein sequence ID" value="KKD00471.1"/>
    <property type="molecule type" value="Genomic_DNA"/>
</dbReference>
<protein>
    <submittedName>
        <fullName evidence="2">Uncharacterized protein</fullName>
    </submittedName>
</protein>
<dbReference type="PATRIC" id="fig|265726.11.peg.3560"/>
<gene>
    <name evidence="2" type="ORF">KY46_07485</name>
</gene>